<proteinExistence type="predicted"/>
<evidence type="ECO:0000256" key="5">
    <source>
        <dbReference type="SAM" id="MobiDB-lite"/>
    </source>
</evidence>
<feature type="region of interest" description="Disordered" evidence="5">
    <location>
        <begin position="117"/>
        <end position="389"/>
    </location>
</feature>
<feature type="compositionally biased region" description="Low complexity" evidence="5">
    <location>
        <begin position="437"/>
        <end position="447"/>
    </location>
</feature>
<comment type="caution">
    <text evidence="7">The sequence shown here is derived from an EMBL/GenBank/DDBJ whole genome shotgun (WGS) entry which is preliminary data.</text>
</comment>
<dbReference type="InterPro" id="IPR001841">
    <property type="entry name" value="Znf_RING"/>
</dbReference>
<dbReference type="EMBL" id="JACAZF010000001">
    <property type="protein sequence ID" value="KAF7316497.1"/>
    <property type="molecule type" value="Genomic_DNA"/>
</dbReference>
<dbReference type="GeneID" id="59341126"/>
<organism evidence="7 8">
    <name type="scientific">Mycena indigotica</name>
    <dbReference type="NCBI Taxonomy" id="2126181"/>
    <lineage>
        <taxon>Eukaryota</taxon>
        <taxon>Fungi</taxon>
        <taxon>Dikarya</taxon>
        <taxon>Basidiomycota</taxon>
        <taxon>Agaricomycotina</taxon>
        <taxon>Agaricomycetes</taxon>
        <taxon>Agaricomycetidae</taxon>
        <taxon>Agaricales</taxon>
        <taxon>Marasmiineae</taxon>
        <taxon>Mycenaceae</taxon>
        <taxon>Mycena</taxon>
    </lineage>
</organism>
<feature type="domain" description="RING-type" evidence="6">
    <location>
        <begin position="678"/>
        <end position="720"/>
    </location>
</feature>
<dbReference type="OrthoDB" id="8062037at2759"/>
<feature type="compositionally biased region" description="Basic and acidic residues" evidence="5">
    <location>
        <begin position="322"/>
        <end position="337"/>
    </location>
</feature>
<evidence type="ECO:0000313" key="8">
    <source>
        <dbReference type="Proteomes" id="UP000636479"/>
    </source>
</evidence>
<protein>
    <submittedName>
        <fullName evidence="7">RING-type domain-containing protein</fullName>
    </submittedName>
</protein>
<reference evidence="7" key="1">
    <citation type="submission" date="2020-05" db="EMBL/GenBank/DDBJ databases">
        <title>Mycena genomes resolve the evolution of fungal bioluminescence.</title>
        <authorList>
            <person name="Tsai I.J."/>
        </authorList>
    </citation>
    <scope>NUCLEOTIDE SEQUENCE</scope>
    <source>
        <strain evidence="7">171206Taipei</strain>
    </source>
</reference>
<feature type="compositionally biased region" description="Pro residues" evidence="5">
    <location>
        <begin position="344"/>
        <end position="355"/>
    </location>
</feature>
<dbReference type="PROSITE" id="PS50089">
    <property type="entry name" value="ZF_RING_2"/>
    <property type="match status" value="1"/>
</dbReference>
<keyword evidence="3" id="KW-0862">Zinc</keyword>
<gene>
    <name evidence="7" type="ORF">MIND_00168800</name>
</gene>
<keyword evidence="1" id="KW-0479">Metal-binding</keyword>
<evidence type="ECO:0000313" key="7">
    <source>
        <dbReference type="EMBL" id="KAF7316497.1"/>
    </source>
</evidence>
<evidence type="ECO:0000256" key="1">
    <source>
        <dbReference type="ARBA" id="ARBA00022723"/>
    </source>
</evidence>
<feature type="compositionally biased region" description="Low complexity" evidence="5">
    <location>
        <begin position="272"/>
        <end position="292"/>
    </location>
</feature>
<evidence type="ECO:0000256" key="4">
    <source>
        <dbReference type="PROSITE-ProRule" id="PRU00175"/>
    </source>
</evidence>
<feature type="compositionally biased region" description="Low complexity" evidence="5">
    <location>
        <begin position="44"/>
        <end position="58"/>
    </location>
</feature>
<dbReference type="PANTHER" id="PTHR14155">
    <property type="entry name" value="RING FINGER DOMAIN-CONTAINING"/>
    <property type="match status" value="1"/>
</dbReference>
<feature type="compositionally biased region" description="Polar residues" evidence="5">
    <location>
        <begin position="59"/>
        <end position="71"/>
    </location>
</feature>
<evidence type="ECO:0000259" key="6">
    <source>
        <dbReference type="PROSITE" id="PS50089"/>
    </source>
</evidence>
<feature type="compositionally biased region" description="Acidic residues" evidence="5">
    <location>
        <begin position="124"/>
        <end position="133"/>
    </location>
</feature>
<dbReference type="GO" id="GO:0008270">
    <property type="term" value="F:zinc ion binding"/>
    <property type="evidence" value="ECO:0007669"/>
    <property type="project" value="UniProtKB-KW"/>
</dbReference>
<evidence type="ECO:0000256" key="2">
    <source>
        <dbReference type="ARBA" id="ARBA00022771"/>
    </source>
</evidence>
<dbReference type="Pfam" id="PF13639">
    <property type="entry name" value="zf-RING_2"/>
    <property type="match status" value="1"/>
</dbReference>
<dbReference type="Proteomes" id="UP000636479">
    <property type="component" value="Unassembled WGS sequence"/>
</dbReference>
<accession>A0A8H6TGW5</accession>
<feature type="compositionally biased region" description="Basic and acidic residues" evidence="5">
    <location>
        <begin position="241"/>
        <end position="256"/>
    </location>
</feature>
<dbReference type="InterPro" id="IPR053238">
    <property type="entry name" value="RING-H2_zinc_finger"/>
</dbReference>
<keyword evidence="8" id="KW-1185">Reference proteome</keyword>
<dbReference type="SMART" id="SM00184">
    <property type="entry name" value="RING"/>
    <property type="match status" value="1"/>
</dbReference>
<dbReference type="SUPFAM" id="SSF57850">
    <property type="entry name" value="RING/U-box"/>
    <property type="match status" value="1"/>
</dbReference>
<feature type="region of interest" description="Disordered" evidence="5">
    <location>
        <begin position="27"/>
        <end position="75"/>
    </location>
</feature>
<feature type="compositionally biased region" description="Polar residues" evidence="5">
    <location>
        <begin position="191"/>
        <end position="216"/>
    </location>
</feature>
<dbReference type="PANTHER" id="PTHR14155:SF627">
    <property type="entry name" value="OS06G0192800 PROTEIN"/>
    <property type="match status" value="1"/>
</dbReference>
<feature type="region of interest" description="Disordered" evidence="5">
    <location>
        <begin position="437"/>
        <end position="462"/>
    </location>
</feature>
<name>A0A8H6TGW5_9AGAR</name>
<dbReference type="InterPro" id="IPR013083">
    <property type="entry name" value="Znf_RING/FYVE/PHD"/>
</dbReference>
<sequence>MPRQPADVQVSPYLTHLTTHHGQVTLVPADNNGRRRKANENLNSSSSSPRSTDSRVSTLQSSPTKPRTSPSGGIMRRIRHISRQQDSLEDIPDYPPPSFQEAMASTTTLTTWSGRLTIHSQPDSDSESDDDGESAERASVLERPPSRGRGILDSEPDDGIGTSVVNTRPHRRHMSLSPLRTLFPPARNNRESSYSAPSHPLSQLRNSPHSRSTTSLRAPPSPPVSPSIRSENPLGGRRFFSHKDKDKDKGKAREALDSWQIVESQWPPNPSSPILSSPIPSSSQSDRASSQEPPTPTSISAAVPSQGAFPREKAIPIISSSFRERERRQPQAHDEVQSIHTRIPPSPTYAPPPTPTAEGPPIVTVRSKKPPPPPPPPKRKPQLAPSPLRESPVLDADLERAVRTPLPLTPVIANSFSFPSQPASRERKIMFHSFPASEIESSPPSSAVDSEGHRHHYPGRPLPIRPRLIVDSTYAHHPHFPPLEIPLKPPHVPEGLLIDLDDEIETPVASTVVDIDETPTVTPTVHAPGDVALLVDVEDTVTPAIETATPSSALADLAPLVLDPTPHLRPTLITATSNRQSSASSVVELAPTAADDFLEITDLDVLLSRIENDQRDGSNYEALLMVSDFIGPASPLDDNKANKSVLRTGTIEVARRRVLKDGRVKLKLVLLGTTVDRCGICMSQFKKAQAAKLSERCGHVYHEQCLARWTAKSRTCPLCRIPVREMY</sequence>
<dbReference type="Gene3D" id="3.30.40.10">
    <property type="entry name" value="Zinc/RING finger domain, C3HC4 (zinc finger)"/>
    <property type="match status" value="1"/>
</dbReference>
<keyword evidence="2 4" id="KW-0863">Zinc-finger</keyword>
<dbReference type="RefSeq" id="XP_037226520.1">
    <property type="nucleotide sequence ID" value="XM_037358610.1"/>
</dbReference>
<dbReference type="AlphaFoldDB" id="A0A8H6TGW5"/>
<evidence type="ECO:0000256" key="3">
    <source>
        <dbReference type="ARBA" id="ARBA00022833"/>
    </source>
</evidence>